<keyword evidence="5" id="KW-0863">Zinc-finger</keyword>
<evidence type="ECO:0000256" key="9">
    <source>
        <dbReference type="ARBA" id="ARBA00023163"/>
    </source>
</evidence>
<comment type="similarity">
    <text evidence="2">Belongs to the krueppel C2H2-type zinc-finger protein family.</text>
</comment>
<accession>A0A8J1XMS0</accession>
<evidence type="ECO:0000256" key="7">
    <source>
        <dbReference type="ARBA" id="ARBA00023015"/>
    </source>
</evidence>
<sequence>MRNDLYMISVAVLRQPIRLRVLNRGNGNCLSQGVKRKNMFWILKPCDRRMTMDSPIAFTILKSKLMQLYIFPGLRDPTMVNQTTSKPYPKYVCPTCNKTLNNVGNFNYHLRTHTGEKPFECELCLKRFRAKCTLKQHLMIHTGEKPFECRECDKRFHQKNHLITHMKKIHTGV</sequence>
<evidence type="ECO:0000256" key="6">
    <source>
        <dbReference type="ARBA" id="ARBA00022833"/>
    </source>
</evidence>
<dbReference type="Pfam" id="PF00096">
    <property type="entry name" value="zf-C2H2"/>
    <property type="match status" value="2"/>
</dbReference>
<organism evidence="11 12">
    <name type="scientific">Owenia fusiformis</name>
    <name type="common">Polychaete worm</name>
    <dbReference type="NCBI Taxonomy" id="6347"/>
    <lineage>
        <taxon>Eukaryota</taxon>
        <taxon>Metazoa</taxon>
        <taxon>Spiralia</taxon>
        <taxon>Lophotrochozoa</taxon>
        <taxon>Annelida</taxon>
        <taxon>Polychaeta</taxon>
        <taxon>Sedentaria</taxon>
        <taxon>Canalipalpata</taxon>
        <taxon>Sabellida</taxon>
        <taxon>Oweniida</taxon>
        <taxon>Oweniidae</taxon>
        <taxon>Owenia</taxon>
    </lineage>
</organism>
<proteinExistence type="inferred from homology"/>
<dbReference type="OrthoDB" id="6158833at2759"/>
<evidence type="ECO:0000256" key="4">
    <source>
        <dbReference type="ARBA" id="ARBA00022737"/>
    </source>
</evidence>
<dbReference type="AlphaFoldDB" id="A0A8J1XMS0"/>
<dbReference type="GO" id="GO:0003677">
    <property type="term" value="F:DNA binding"/>
    <property type="evidence" value="ECO:0007669"/>
    <property type="project" value="UniProtKB-KW"/>
</dbReference>
<dbReference type="Pfam" id="PF12874">
    <property type="entry name" value="zf-met"/>
    <property type="match status" value="1"/>
</dbReference>
<evidence type="ECO:0000256" key="5">
    <source>
        <dbReference type="ARBA" id="ARBA00022771"/>
    </source>
</evidence>
<comment type="caution">
    <text evidence="11">The sequence shown here is derived from an EMBL/GenBank/DDBJ whole genome shotgun (WGS) entry which is preliminary data.</text>
</comment>
<dbReference type="FunFam" id="3.30.160.60:FF:000382">
    <property type="entry name" value="zinc finger protein 35 isoform X4"/>
    <property type="match status" value="1"/>
</dbReference>
<evidence type="ECO:0000256" key="10">
    <source>
        <dbReference type="ARBA" id="ARBA00023242"/>
    </source>
</evidence>
<dbReference type="PANTHER" id="PTHR24394:SF44">
    <property type="entry name" value="ZINC FINGER PROTEIN 271-LIKE"/>
    <property type="match status" value="1"/>
</dbReference>
<evidence type="ECO:0000256" key="3">
    <source>
        <dbReference type="ARBA" id="ARBA00022723"/>
    </source>
</evidence>
<dbReference type="SMART" id="SM00355">
    <property type="entry name" value="ZnF_C2H2"/>
    <property type="match status" value="3"/>
</dbReference>
<keyword evidence="7" id="KW-0805">Transcription regulation</keyword>
<keyword evidence="9" id="KW-0804">Transcription</keyword>
<gene>
    <name evidence="11" type="ORF">OFUS_LOCUS5267</name>
</gene>
<reference evidence="11" key="1">
    <citation type="submission" date="2022-03" db="EMBL/GenBank/DDBJ databases">
        <authorList>
            <person name="Martin C."/>
        </authorList>
    </citation>
    <scope>NUCLEOTIDE SEQUENCE</scope>
</reference>
<evidence type="ECO:0000256" key="1">
    <source>
        <dbReference type="ARBA" id="ARBA00004123"/>
    </source>
</evidence>
<keyword evidence="3" id="KW-0479">Metal-binding</keyword>
<keyword evidence="6" id="KW-0862">Zinc</keyword>
<dbReference type="Gene3D" id="3.30.160.60">
    <property type="entry name" value="Classic Zinc Finger"/>
    <property type="match status" value="3"/>
</dbReference>
<dbReference type="SUPFAM" id="SSF57667">
    <property type="entry name" value="beta-beta-alpha zinc fingers"/>
    <property type="match status" value="2"/>
</dbReference>
<dbReference type="PANTHER" id="PTHR24394">
    <property type="entry name" value="ZINC FINGER PROTEIN"/>
    <property type="match status" value="1"/>
</dbReference>
<dbReference type="FunFam" id="3.30.160.60:FF:000446">
    <property type="entry name" value="Zinc finger protein"/>
    <property type="match status" value="1"/>
</dbReference>
<keyword evidence="10" id="KW-0539">Nucleus</keyword>
<evidence type="ECO:0000256" key="8">
    <source>
        <dbReference type="ARBA" id="ARBA00023125"/>
    </source>
</evidence>
<comment type="subcellular location">
    <subcellularLocation>
        <location evidence="1">Nucleus</location>
    </subcellularLocation>
</comment>
<dbReference type="PROSITE" id="PS50157">
    <property type="entry name" value="ZINC_FINGER_C2H2_2"/>
    <property type="match status" value="3"/>
</dbReference>
<keyword evidence="12" id="KW-1185">Reference proteome</keyword>
<evidence type="ECO:0000313" key="12">
    <source>
        <dbReference type="Proteomes" id="UP000749559"/>
    </source>
</evidence>
<dbReference type="InterPro" id="IPR013087">
    <property type="entry name" value="Znf_C2H2_type"/>
</dbReference>
<keyword evidence="8" id="KW-0238">DNA-binding</keyword>
<dbReference type="Proteomes" id="UP000749559">
    <property type="component" value="Unassembled WGS sequence"/>
</dbReference>
<dbReference type="GO" id="GO:0000981">
    <property type="term" value="F:DNA-binding transcription factor activity, RNA polymerase II-specific"/>
    <property type="evidence" value="ECO:0007669"/>
    <property type="project" value="TreeGrafter"/>
</dbReference>
<dbReference type="EMBL" id="CAIIXF020000002">
    <property type="protein sequence ID" value="CAH1778335.1"/>
    <property type="molecule type" value="Genomic_DNA"/>
</dbReference>
<keyword evidence="4" id="KW-0677">Repeat</keyword>
<name>A0A8J1XMS0_OWEFU</name>
<dbReference type="GO" id="GO:0005634">
    <property type="term" value="C:nucleus"/>
    <property type="evidence" value="ECO:0007669"/>
    <property type="project" value="UniProtKB-SubCell"/>
</dbReference>
<evidence type="ECO:0000313" key="11">
    <source>
        <dbReference type="EMBL" id="CAH1778335.1"/>
    </source>
</evidence>
<dbReference type="InterPro" id="IPR036236">
    <property type="entry name" value="Znf_C2H2_sf"/>
</dbReference>
<evidence type="ECO:0000256" key="2">
    <source>
        <dbReference type="ARBA" id="ARBA00006991"/>
    </source>
</evidence>
<protein>
    <submittedName>
        <fullName evidence="11">Uncharacterized protein</fullName>
    </submittedName>
</protein>
<dbReference type="GO" id="GO:0008270">
    <property type="term" value="F:zinc ion binding"/>
    <property type="evidence" value="ECO:0007669"/>
    <property type="project" value="UniProtKB-KW"/>
</dbReference>
<dbReference type="PROSITE" id="PS00028">
    <property type="entry name" value="ZINC_FINGER_C2H2_1"/>
    <property type="match status" value="3"/>
</dbReference>